<evidence type="ECO:0000313" key="2">
    <source>
        <dbReference type="EMBL" id="PKX89120.1"/>
    </source>
</evidence>
<dbReference type="VEuPathDB" id="FungiDB:P174DRAFT_507904"/>
<feature type="signal peptide" evidence="1">
    <location>
        <begin position="1"/>
        <end position="20"/>
    </location>
</feature>
<feature type="chain" id="PRO_5014140436" evidence="1">
    <location>
        <begin position="21"/>
        <end position="249"/>
    </location>
</feature>
<name>A0A2I1BUP2_ASPN1</name>
<organism evidence="2 3">
    <name type="scientific">Aspergillus novofumigatus (strain IBT 16806)</name>
    <dbReference type="NCBI Taxonomy" id="1392255"/>
    <lineage>
        <taxon>Eukaryota</taxon>
        <taxon>Fungi</taxon>
        <taxon>Dikarya</taxon>
        <taxon>Ascomycota</taxon>
        <taxon>Pezizomycotina</taxon>
        <taxon>Eurotiomycetes</taxon>
        <taxon>Eurotiomycetidae</taxon>
        <taxon>Eurotiales</taxon>
        <taxon>Aspergillaceae</taxon>
        <taxon>Aspergillus</taxon>
        <taxon>Aspergillus subgen. Fumigati</taxon>
    </lineage>
</organism>
<dbReference type="GeneID" id="36538750"/>
<dbReference type="Proteomes" id="UP000234474">
    <property type="component" value="Unassembled WGS sequence"/>
</dbReference>
<dbReference type="OMA" id="WPKASTI"/>
<dbReference type="RefSeq" id="XP_024677715.1">
    <property type="nucleotide sequence ID" value="XM_024831413.1"/>
</dbReference>
<dbReference type="STRING" id="1392255.A0A2I1BUP2"/>
<keyword evidence="1" id="KW-0732">Signal</keyword>
<sequence length="249" mass="28493">MRLSLITLLAYLVCCASCFGDHGAYERALFWYMYELDAALHDRPQIIAPRCTRGMPNRVKKCTLQQFLNSFDRSEKATPITEDVSRKTVDELAQILQNHGYVGKYEAKFLFNGVDESTTGNMPKIITEVAKELKELKKRARDSQDPSVNQLVSKTLAAYDTVEYIRQWNYSKGFAGFLKDNYQIEVVTKNEPWPGSATETEQFIDQGATKKKYPDYDFGVLLGEYRKKDKIHGPLVQAMKAGKQRFECV</sequence>
<dbReference type="OrthoDB" id="5369969at2759"/>
<dbReference type="AlphaFoldDB" id="A0A2I1BUP2"/>
<protein>
    <submittedName>
        <fullName evidence="2">Uncharacterized protein</fullName>
    </submittedName>
</protein>
<dbReference type="EMBL" id="MSZS01000011">
    <property type="protein sequence ID" value="PKX89120.1"/>
    <property type="molecule type" value="Genomic_DNA"/>
</dbReference>
<comment type="caution">
    <text evidence="2">The sequence shown here is derived from an EMBL/GenBank/DDBJ whole genome shotgun (WGS) entry which is preliminary data.</text>
</comment>
<keyword evidence="3" id="KW-1185">Reference proteome</keyword>
<accession>A0A2I1BUP2</accession>
<evidence type="ECO:0000256" key="1">
    <source>
        <dbReference type="SAM" id="SignalP"/>
    </source>
</evidence>
<proteinExistence type="predicted"/>
<reference evidence="3" key="1">
    <citation type="journal article" date="2018" name="Proc. Natl. Acad. Sci. U.S.A.">
        <title>Linking secondary metabolites to gene clusters through genome sequencing of six diverse Aspergillus species.</title>
        <authorList>
            <person name="Kaerboelling I."/>
            <person name="Vesth T.C."/>
            <person name="Frisvad J.C."/>
            <person name="Nybo J.L."/>
            <person name="Theobald S."/>
            <person name="Kuo A."/>
            <person name="Bowyer P."/>
            <person name="Matsuda Y."/>
            <person name="Mondo S."/>
            <person name="Lyhne E.K."/>
            <person name="Kogle M.E."/>
            <person name="Clum A."/>
            <person name="Lipzen A."/>
            <person name="Salamov A."/>
            <person name="Ngan C.Y."/>
            <person name="Daum C."/>
            <person name="Chiniquy J."/>
            <person name="Barry K."/>
            <person name="LaButti K."/>
            <person name="Haridas S."/>
            <person name="Simmons B.A."/>
            <person name="Magnuson J.K."/>
            <person name="Mortensen U.H."/>
            <person name="Larsen T.O."/>
            <person name="Grigoriev I.V."/>
            <person name="Baker S.E."/>
            <person name="Andersen M.R."/>
        </authorList>
    </citation>
    <scope>NUCLEOTIDE SEQUENCE [LARGE SCALE GENOMIC DNA]</scope>
    <source>
        <strain evidence="3">IBT 16806</strain>
    </source>
</reference>
<gene>
    <name evidence="2" type="ORF">P174DRAFT_507904</name>
</gene>
<evidence type="ECO:0000313" key="3">
    <source>
        <dbReference type="Proteomes" id="UP000234474"/>
    </source>
</evidence>